<dbReference type="InterPro" id="IPR029071">
    <property type="entry name" value="Ubiquitin-like_domsf"/>
</dbReference>
<dbReference type="SUPFAM" id="SSF52833">
    <property type="entry name" value="Thioredoxin-like"/>
    <property type="match status" value="1"/>
</dbReference>
<proteinExistence type="predicted"/>
<evidence type="ECO:0000313" key="4">
    <source>
        <dbReference type="Proteomes" id="UP000046393"/>
    </source>
</evidence>
<dbReference type="InterPro" id="IPR006577">
    <property type="entry name" value="UAS"/>
</dbReference>
<dbReference type="GO" id="GO:0036503">
    <property type="term" value="P:ERAD pathway"/>
    <property type="evidence" value="ECO:0007669"/>
    <property type="project" value="TreeGrafter"/>
</dbReference>
<dbReference type="GO" id="GO:0005634">
    <property type="term" value="C:nucleus"/>
    <property type="evidence" value="ECO:0007669"/>
    <property type="project" value="TreeGrafter"/>
</dbReference>
<dbReference type="Gene3D" id="3.10.20.90">
    <property type="entry name" value="Phosphatidylinositol 3-kinase Catalytic Subunit, Chain A, domain 1"/>
    <property type="match status" value="1"/>
</dbReference>
<feature type="region of interest" description="Disordered" evidence="2">
    <location>
        <begin position="118"/>
        <end position="142"/>
    </location>
</feature>
<feature type="compositionally biased region" description="Low complexity" evidence="2">
    <location>
        <begin position="118"/>
        <end position="132"/>
    </location>
</feature>
<dbReference type="InterPro" id="IPR049483">
    <property type="entry name" value="FAF1_2-like_UAS"/>
</dbReference>
<dbReference type="InterPro" id="IPR050730">
    <property type="entry name" value="UBX_domain-protein"/>
</dbReference>
<accession>A0A0N5AAS5</accession>
<dbReference type="PANTHER" id="PTHR23322">
    <property type="entry name" value="FAS-ASSOCIATED PROTEIN"/>
    <property type="match status" value="1"/>
</dbReference>
<protein>
    <submittedName>
        <fullName evidence="5">UAS domain-containing protein</fullName>
    </submittedName>
</protein>
<dbReference type="GO" id="GO:0005783">
    <property type="term" value="C:endoplasmic reticulum"/>
    <property type="evidence" value="ECO:0007669"/>
    <property type="project" value="TreeGrafter"/>
</dbReference>
<dbReference type="SMART" id="SM00594">
    <property type="entry name" value="UAS"/>
    <property type="match status" value="1"/>
</dbReference>
<dbReference type="AlphaFoldDB" id="A0A0N5AAS5"/>
<dbReference type="STRING" id="451379.A0A0N5AAS5"/>
<reference evidence="5" key="1">
    <citation type="submission" date="2017-02" db="UniProtKB">
        <authorList>
            <consortium name="WormBaseParasite"/>
        </authorList>
    </citation>
    <scope>IDENTIFICATION</scope>
</reference>
<feature type="region of interest" description="Disordered" evidence="2">
    <location>
        <begin position="152"/>
        <end position="171"/>
    </location>
</feature>
<dbReference type="InterPro" id="IPR036249">
    <property type="entry name" value="Thioredoxin-like_sf"/>
</dbReference>
<feature type="compositionally biased region" description="Acidic residues" evidence="2">
    <location>
        <begin position="157"/>
        <end position="171"/>
    </location>
</feature>
<evidence type="ECO:0000259" key="3">
    <source>
        <dbReference type="SMART" id="SM00594"/>
    </source>
</evidence>
<dbReference type="SUPFAM" id="SSF54236">
    <property type="entry name" value="Ubiquitin-like"/>
    <property type="match status" value="1"/>
</dbReference>
<dbReference type="Pfam" id="PF14555">
    <property type="entry name" value="UBA_4"/>
    <property type="match status" value="1"/>
</dbReference>
<dbReference type="Gene3D" id="3.40.30.10">
    <property type="entry name" value="Glutaredoxin"/>
    <property type="match status" value="1"/>
</dbReference>
<feature type="coiled-coil region" evidence="1">
    <location>
        <begin position="360"/>
        <end position="424"/>
    </location>
</feature>
<dbReference type="PANTHER" id="PTHR23322:SF96">
    <property type="entry name" value="FAS-ASSOCIATED FACTOR 1"/>
    <property type="match status" value="1"/>
</dbReference>
<evidence type="ECO:0000313" key="5">
    <source>
        <dbReference type="WBParaSite" id="SMUV_0000125101-mRNA-1"/>
    </source>
</evidence>
<sequence length="526" mass="59400">MEALDDTQAEKLQQFQEITNIKDVDIAVGTLASLDWDVQKAIDVHMTASMDSDNNDSPVLVDKHFDEFGGNGDLCFTGSTSDNRVHLNAGGSSIRRKGSIKGVNAKSNALKRINLGDSSSAGASSSVLPSDSSHIESESKTAATVRVDSYASNLDMSSDDDHDDLDYQDFGEDDIEEPSFRQESDDVPLVPTDFSSVPEAINNFTTVFESRYSASHPVFFAGELKDAAREAFDAPRRPVAERKPLAIYLHHDKSVASYIFSKDVLCSSSVSSLLKRQFVLWAWDITQCENKNKFLEWIDQLGVRDFKNTVERTQIDRFPLLAVFVKDKGVIETYDIAYGFEAQSLVVDKLVNGLDNYQRIKNVDAALEKERQEREQILEEQAIAYEKSLAADRARVERLERERQQQMEEEAARLMAKQTKLNNEAKLAASLPPEPSANESNIAFVRIRFPRNSDDGSQKVEMRRFRMSEPLRNLATFIESKGYSLDEHRIWTSDFPKKDMVASYDLDRSFGDLRWPVREQVIVDEK</sequence>
<evidence type="ECO:0000256" key="2">
    <source>
        <dbReference type="SAM" id="MobiDB-lite"/>
    </source>
</evidence>
<keyword evidence="1" id="KW-0175">Coiled coil</keyword>
<name>A0A0N5AAS5_9BILA</name>
<organism evidence="4 5">
    <name type="scientific">Syphacia muris</name>
    <dbReference type="NCBI Taxonomy" id="451379"/>
    <lineage>
        <taxon>Eukaryota</taxon>
        <taxon>Metazoa</taxon>
        <taxon>Ecdysozoa</taxon>
        <taxon>Nematoda</taxon>
        <taxon>Chromadorea</taxon>
        <taxon>Rhabditida</taxon>
        <taxon>Spirurina</taxon>
        <taxon>Oxyuridomorpha</taxon>
        <taxon>Oxyuroidea</taxon>
        <taxon>Oxyuridae</taxon>
        <taxon>Syphacia</taxon>
    </lineage>
</organism>
<dbReference type="Proteomes" id="UP000046393">
    <property type="component" value="Unplaced"/>
</dbReference>
<dbReference type="Gene3D" id="1.10.8.10">
    <property type="entry name" value="DNA helicase RuvA subunit, C-terminal domain"/>
    <property type="match status" value="1"/>
</dbReference>
<dbReference type="GO" id="GO:0043130">
    <property type="term" value="F:ubiquitin binding"/>
    <property type="evidence" value="ECO:0007669"/>
    <property type="project" value="TreeGrafter"/>
</dbReference>
<feature type="domain" description="UAS" evidence="3">
    <location>
        <begin position="203"/>
        <end position="355"/>
    </location>
</feature>
<dbReference type="WBParaSite" id="SMUV_0000125101-mRNA-1">
    <property type="protein sequence ID" value="SMUV_0000125101-mRNA-1"/>
    <property type="gene ID" value="SMUV_0000125101"/>
</dbReference>
<dbReference type="Pfam" id="PF21021">
    <property type="entry name" value="FAF1"/>
    <property type="match status" value="1"/>
</dbReference>
<keyword evidence="4" id="KW-1185">Reference proteome</keyword>
<evidence type="ECO:0000256" key="1">
    <source>
        <dbReference type="SAM" id="Coils"/>
    </source>
</evidence>